<keyword evidence="2" id="KW-1185">Reference proteome</keyword>
<accession>A0A1I0Q553</accession>
<dbReference type="RefSeq" id="WP_049989687.1">
    <property type="nucleotide sequence ID" value="NZ_FOIS01000004.1"/>
</dbReference>
<dbReference type="Proteomes" id="UP000183275">
    <property type="component" value="Unassembled WGS sequence"/>
</dbReference>
<dbReference type="STRING" id="1202768.SAMN05216285_3074"/>
<evidence type="ECO:0000313" key="2">
    <source>
        <dbReference type="Proteomes" id="UP000183275"/>
    </source>
</evidence>
<organism evidence="1 2">
    <name type="scientific">Natrinema salifodinae</name>
    <dbReference type="NCBI Taxonomy" id="1202768"/>
    <lineage>
        <taxon>Archaea</taxon>
        <taxon>Methanobacteriati</taxon>
        <taxon>Methanobacteriota</taxon>
        <taxon>Stenosarchaea group</taxon>
        <taxon>Halobacteria</taxon>
        <taxon>Halobacteriales</taxon>
        <taxon>Natrialbaceae</taxon>
        <taxon>Natrinema</taxon>
    </lineage>
</organism>
<dbReference type="eggNOG" id="arCOG00468">
    <property type="taxonomic scope" value="Archaea"/>
</dbReference>
<dbReference type="EMBL" id="FOIS01000004">
    <property type="protein sequence ID" value="SEW21909.1"/>
    <property type="molecule type" value="Genomic_DNA"/>
</dbReference>
<sequence length="203" mass="21854">MSRPTITTQPLERTDTGHYSEFLYDDGSNDEVLVCAAHGGRVEPGTAEQALELATRLSDASCWACLGYHEDGEEFDLWHPPSSAIGPDEYPLLETIADRGFETVISLHGLAGDRVVVGGGIDLAVKRCVSDRLDAAVTPPVEAVSDGPYAGASPNNFVNWLARGDRGGLQLEQSLVVREDERDRVVAALEALIEDGDGFRRSS</sequence>
<dbReference type="AlphaFoldDB" id="A0A1I0Q553"/>
<dbReference type="InterPro" id="IPR038128">
    <property type="entry name" value="Gamma_PGA_hydro_sf"/>
</dbReference>
<gene>
    <name evidence="1" type="ORF">SAMN05216285_3074</name>
</gene>
<proteinExistence type="predicted"/>
<dbReference type="OrthoDB" id="168704at2157"/>
<protein>
    <submittedName>
        <fullName evidence="1">Phage-related replication protein YjqB, UPF0714/DUF867 family</fullName>
    </submittedName>
</protein>
<evidence type="ECO:0000313" key="1">
    <source>
        <dbReference type="EMBL" id="SEW21909.1"/>
    </source>
</evidence>
<name>A0A1I0Q553_9EURY</name>
<dbReference type="Gene3D" id="3.40.630.100">
    <property type="entry name" value="Poly-gamma-glutamate hydrolase, zinc-binding motif"/>
    <property type="match status" value="1"/>
</dbReference>
<dbReference type="Pfam" id="PF05908">
    <property type="entry name" value="Gamma_PGA_hydro"/>
    <property type="match status" value="1"/>
</dbReference>
<dbReference type="InterPro" id="IPR008585">
    <property type="entry name" value="Gamma_PGA_hydro"/>
</dbReference>
<reference evidence="2" key="1">
    <citation type="submission" date="2016-10" db="EMBL/GenBank/DDBJ databases">
        <authorList>
            <person name="Varghese N."/>
        </authorList>
    </citation>
    <scope>NUCLEOTIDE SEQUENCE [LARGE SCALE GENOMIC DNA]</scope>
    <source>
        <strain evidence="2">CGMCC 1.12284</strain>
    </source>
</reference>